<protein>
    <submittedName>
        <fullName evidence="2">Uncharacterized protein</fullName>
    </submittedName>
</protein>
<accession>A0A2U8WBQ7</accession>
<feature type="region of interest" description="Disordered" evidence="1">
    <location>
        <begin position="1"/>
        <end position="23"/>
    </location>
</feature>
<evidence type="ECO:0000313" key="3">
    <source>
        <dbReference type="Proteomes" id="UP000245926"/>
    </source>
</evidence>
<dbReference type="Proteomes" id="UP000245926">
    <property type="component" value="Chromosome"/>
</dbReference>
<dbReference type="KEGG" id="mets:DK389_27140"/>
<feature type="compositionally biased region" description="Low complexity" evidence="1">
    <location>
        <begin position="1"/>
        <end position="10"/>
    </location>
</feature>
<reference evidence="3" key="1">
    <citation type="submission" date="2018-05" db="EMBL/GenBank/DDBJ databases">
        <title>Complete Genome Sequence of Methylobacterium sp. 17SD2-17.</title>
        <authorList>
            <person name="Srinivasan S."/>
        </authorList>
    </citation>
    <scope>NUCLEOTIDE SEQUENCE [LARGE SCALE GENOMIC DNA]</scope>
    <source>
        <strain evidence="3">17SD2-17</strain>
    </source>
</reference>
<sequence length="61" mass="6368">MKDAATRAAPPETPPPLLNRFAPEAPASSRTELWQVVPLECAVCALAVIAAAGLKLAGWMP</sequence>
<gene>
    <name evidence="2" type="ORF">DK389_27140</name>
</gene>
<dbReference type="AlphaFoldDB" id="A0A2U8WBQ7"/>
<dbReference type="RefSeq" id="WP_109894383.1">
    <property type="nucleotide sequence ID" value="NZ_CP029550.1"/>
</dbReference>
<evidence type="ECO:0000256" key="1">
    <source>
        <dbReference type="SAM" id="MobiDB-lite"/>
    </source>
</evidence>
<proteinExistence type="predicted"/>
<name>A0A2U8WBQ7_9HYPH</name>
<organism evidence="2 3">
    <name type="scientific">Methylobacterium durans</name>
    <dbReference type="NCBI Taxonomy" id="2202825"/>
    <lineage>
        <taxon>Bacteria</taxon>
        <taxon>Pseudomonadati</taxon>
        <taxon>Pseudomonadota</taxon>
        <taxon>Alphaproteobacteria</taxon>
        <taxon>Hyphomicrobiales</taxon>
        <taxon>Methylobacteriaceae</taxon>
        <taxon>Methylobacterium</taxon>
    </lineage>
</organism>
<evidence type="ECO:0000313" key="2">
    <source>
        <dbReference type="EMBL" id="AWN43513.1"/>
    </source>
</evidence>
<dbReference type="EMBL" id="CP029550">
    <property type="protein sequence ID" value="AWN43513.1"/>
    <property type="molecule type" value="Genomic_DNA"/>
</dbReference>
<keyword evidence="3" id="KW-1185">Reference proteome</keyword>